<protein>
    <submittedName>
        <fullName evidence="2">Uncharacterized protein</fullName>
    </submittedName>
</protein>
<sequence>MKFLLSVLGSLNVFSISAGAITTPVNNNIAKISLSDQANFTNINDYLNSILLLYYYTEYHDFVEEDGYLKVCNVDSFSISDPKFLEDPIITNTPAKYSQKTLVHSENDNLKNDSDEQQTMQSASFSKTYIDSLAYSTTKTVGLELQAPIKFLNTKLNFTFSSNKTTTNTTQTKLTAPSQGIKVPAHSKMSVTYNIYEQNKIYNELISGKLDPDTMIQAKFTNDMSIWSGNYRTYSINDSIGKIMSCLYDNNLGPDDNNVIYKKGDDIYVQTNAKIQTITNELDVDIKPEN</sequence>
<dbReference type="AlphaFoldDB" id="A0A2K8P5E9"/>
<accession>A0A2K8P5E9</accession>
<dbReference type="EMBL" id="CP024969">
    <property type="protein sequence ID" value="ATZ21688.1"/>
    <property type="molecule type" value="Genomic_DNA"/>
</dbReference>
<organism evidence="2 3">
    <name type="scientific">Mesoplasma tabanidae</name>
    <dbReference type="NCBI Taxonomy" id="219745"/>
    <lineage>
        <taxon>Bacteria</taxon>
        <taxon>Bacillati</taxon>
        <taxon>Mycoplasmatota</taxon>
        <taxon>Mollicutes</taxon>
        <taxon>Entomoplasmatales</taxon>
        <taxon>Entomoplasmataceae</taxon>
        <taxon>Mesoplasma</taxon>
    </lineage>
</organism>
<proteinExistence type="predicted"/>
<dbReference type="Proteomes" id="UP000232223">
    <property type="component" value="Chromosome"/>
</dbReference>
<dbReference type="KEGG" id="mtab:MTABA_v1c04900"/>
<dbReference type="Gene3D" id="2.170.15.10">
    <property type="entry name" value="Proaerolysin, chain A, domain 3"/>
    <property type="match status" value="1"/>
</dbReference>
<name>A0A2K8P5E9_9MOLU</name>
<gene>
    <name evidence="2" type="ORF">MTABA_v1c04900</name>
</gene>
<evidence type="ECO:0000313" key="2">
    <source>
        <dbReference type="EMBL" id="ATZ21688.1"/>
    </source>
</evidence>
<dbReference type="Pfam" id="PF03318">
    <property type="entry name" value="ETX_MTX2"/>
    <property type="match status" value="1"/>
</dbReference>
<reference evidence="2 3" key="1">
    <citation type="submission" date="2017-11" db="EMBL/GenBank/DDBJ databases">
        <title>Genome sequence of Mesoplasma tabanidae BARC 857 (ATCC 49584).</title>
        <authorList>
            <person name="Lo W.-S."/>
            <person name="Kuo C.-H."/>
        </authorList>
    </citation>
    <scope>NUCLEOTIDE SEQUENCE [LARGE SCALE GENOMIC DNA]</scope>
    <source>
        <strain evidence="2 3">BARC 857</strain>
    </source>
</reference>
<dbReference type="OrthoDB" id="9957507at2"/>
<feature type="chain" id="PRO_5014778373" evidence="1">
    <location>
        <begin position="21"/>
        <end position="290"/>
    </location>
</feature>
<keyword evidence="3" id="KW-1185">Reference proteome</keyword>
<dbReference type="InterPro" id="IPR004991">
    <property type="entry name" value="Aerolysin-like"/>
</dbReference>
<dbReference type="CDD" id="cd20223">
    <property type="entry name" value="PFM_epsilon-toxin-like"/>
    <property type="match status" value="1"/>
</dbReference>
<evidence type="ECO:0000256" key="1">
    <source>
        <dbReference type="SAM" id="SignalP"/>
    </source>
</evidence>
<evidence type="ECO:0000313" key="3">
    <source>
        <dbReference type="Proteomes" id="UP000232223"/>
    </source>
</evidence>
<dbReference type="SUPFAM" id="SSF56973">
    <property type="entry name" value="Aerolisin/ETX pore-forming domain"/>
    <property type="match status" value="1"/>
</dbReference>
<keyword evidence="1" id="KW-0732">Signal</keyword>
<feature type="signal peptide" evidence="1">
    <location>
        <begin position="1"/>
        <end position="20"/>
    </location>
</feature>
<dbReference type="RefSeq" id="WP_157799985.1">
    <property type="nucleotide sequence ID" value="NZ_CP024969.1"/>
</dbReference>